<feature type="transmembrane region" description="Helical" evidence="10">
    <location>
        <begin position="417"/>
        <end position="436"/>
    </location>
</feature>
<comment type="subcellular location">
    <subcellularLocation>
        <location evidence="1">Cell membrane</location>
        <topology evidence="1">Multi-pass membrane protein</topology>
    </subcellularLocation>
</comment>
<comment type="similarity">
    <text evidence="2 9">Belongs to the membrane-bound acyltransferase family.</text>
</comment>
<keyword evidence="5 10" id="KW-0812">Transmembrane</keyword>
<evidence type="ECO:0000256" key="2">
    <source>
        <dbReference type="ARBA" id="ARBA00010323"/>
    </source>
</evidence>
<feature type="transmembrane region" description="Helical" evidence="10">
    <location>
        <begin position="48"/>
        <end position="66"/>
    </location>
</feature>
<dbReference type="InterPro" id="IPR051085">
    <property type="entry name" value="MB_O-acyltransferase"/>
</dbReference>
<feature type="transmembrane region" description="Helical" evidence="10">
    <location>
        <begin position="334"/>
        <end position="355"/>
    </location>
</feature>
<dbReference type="InterPro" id="IPR004299">
    <property type="entry name" value="MBOAT_fam"/>
</dbReference>
<evidence type="ECO:0000256" key="6">
    <source>
        <dbReference type="ARBA" id="ARBA00022989"/>
    </source>
</evidence>
<dbReference type="InterPro" id="IPR024194">
    <property type="entry name" value="Ac/AlaTfrase_AlgI/DltB"/>
</dbReference>
<dbReference type="EMBL" id="JBHILJ010000005">
    <property type="protein sequence ID" value="MFB5737145.1"/>
    <property type="molecule type" value="Genomic_DNA"/>
</dbReference>
<dbReference type="PANTHER" id="PTHR13285:SF23">
    <property type="entry name" value="TEICHOIC ACID D-ALANYLTRANSFERASE"/>
    <property type="match status" value="1"/>
</dbReference>
<dbReference type="Pfam" id="PF03062">
    <property type="entry name" value="MBOAT"/>
    <property type="match status" value="1"/>
</dbReference>
<evidence type="ECO:0000256" key="8">
    <source>
        <dbReference type="ARBA" id="ARBA00023315"/>
    </source>
</evidence>
<gene>
    <name evidence="11" type="ORF">ACE5IX_11535</name>
</gene>
<evidence type="ECO:0000313" key="11">
    <source>
        <dbReference type="EMBL" id="MFB5737145.1"/>
    </source>
</evidence>
<reference evidence="11 12" key="1">
    <citation type="submission" date="2024-09" db="EMBL/GenBank/DDBJ databases">
        <title>Taxonomic and Genotyping Characterization of Leptospira Strains isolated from Multiple Sources in Colombia highlights the importance of intermediate species.</title>
        <authorList>
            <person name="Torres Higuera L."/>
            <person name="Rojas Tapias D."/>
            <person name="Jimenez Velasquez S."/>
            <person name="Renjifo Ibanez C."/>
        </authorList>
    </citation>
    <scope>NUCLEOTIDE SEQUENCE [LARGE SCALE GENOMIC DNA]</scope>
    <source>
        <strain evidence="11 12">Lep080</strain>
    </source>
</reference>
<evidence type="ECO:0000256" key="3">
    <source>
        <dbReference type="ARBA" id="ARBA00022475"/>
    </source>
</evidence>
<dbReference type="PIRSF" id="PIRSF500217">
    <property type="entry name" value="AlgI"/>
    <property type="match status" value="1"/>
</dbReference>
<dbReference type="PANTHER" id="PTHR13285">
    <property type="entry name" value="ACYLTRANSFERASE"/>
    <property type="match status" value="1"/>
</dbReference>
<feature type="transmembrane region" description="Helical" evidence="10">
    <location>
        <begin position="448"/>
        <end position="473"/>
    </location>
</feature>
<accession>A0ABV5BPL3</accession>
<keyword evidence="8 9" id="KW-0012">Acyltransferase</keyword>
<dbReference type="RefSeq" id="WP_375517182.1">
    <property type="nucleotide sequence ID" value="NZ_JBHILI010000006.1"/>
</dbReference>
<name>A0ABV5BPL3_9LEPT</name>
<feature type="transmembrane region" description="Helical" evidence="10">
    <location>
        <begin position="7"/>
        <end position="28"/>
    </location>
</feature>
<proteinExistence type="inferred from homology"/>
<evidence type="ECO:0000256" key="9">
    <source>
        <dbReference type="PIRNR" id="PIRNR016636"/>
    </source>
</evidence>
<comment type="caution">
    <text evidence="11">The sequence shown here is derived from an EMBL/GenBank/DDBJ whole genome shotgun (WGS) entry which is preliminary data.</text>
</comment>
<evidence type="ECO:0000313" key="12">
    <source>
        <dbReference type="Proteomes" id="UP001580391"/>
    </source>
</evidence>
<feature type="transmembrane region" description="Helical" evidence="10">
    <location>
        <begin position="78"/>
        <end position="96"/>
    </location>
</feature>
<organism evidence="11 12">
    <name type="scientific">Leptospira wolffii</name>
    <dbReference type="NCBI Taxonomy" id="409998"/>
    <lineage>
        <taxon>Bacteria</taxon>
        <taxon>Pseudomonadati</taxon>
        <taxon>Spirochaetota</taxon>
        <taxon>Spirochaetia</taxon>
        <taxon>Leptospirales</taxon>
        <taxon>Leptospiraceae</taxon>
        <taxon>Leptospira</taxon>
    </lineage>
</organism>
<sequence>MNFTTPLYFFFFLLIFLLRWILPFFRFFPAWIPKPFLLIGSYCFYLSWNPKFGFLLFATTLLDFCIGKNMGPAGARRNRLLLALSVGANLSVLAFFKYFNFFIESGNALFSAFGLFLPFPVWHIVLPVGISFYTFQSLSYTIDVYRGEISPEKNFWNYALFLSFFPQLVAGPIVPARAFLPQLAEWKNWASLDIREGLVLILIGVWKKAVLADTIAEISDLVFRAPDSVSSFHAWMGVFAYALQIYFDFSGYTDIALGSALLLGFRLVENFRMPYLASSFSDFWRRWHISLSSWLRNYLYIPLGGSRKGDIRTYSNLMITMLLGGLWHGASWNFVVWGGIHGALLAMERFFDFSFLKPRKEGERERLEAFLSIVYRVFVILSIVLVWIFFRSPNWEITIRVFSKLFLWSQGLEPNPFWTRIFVSVFFLFSLSTWIGSREESKGRFKNWYLGLNPVLFGILVSSGLLIAVLFSADSQPFLYFVF</sequence>
<dbReference type="Proteomes" id="UP001580391">
    <property type="component" value="Unassembled WGS sequence"/>
</dbReference>
<evidence type="ECO:0000256" key="7">
    <source>
        <dbReference type="ARBA" id="ARBA00023136"/>
    </source>
</evidence>
<evidence type="ECO:0000256" key="1">
    <source>
        <dbReference type="ARBA" id="ARBA00004651"/>
    </source>
</evidence>
<keyword evidence="4 9" id="KW-0808">Transferase</keyword>
<dbReference type="PIRSF" id="PIRSF016636">
    <property type="entry name" value="AlgI_DltB"/>
    <property type="match status" value="1"/>
</dbReference>
<dbReference type="InterPro" id="IPR028362">
    <property type="entry name" value="AlgI"/>
</dbReference>
<feature type="transmembrane region" description="Helical" evidence="10">
    <location>
        <begin position="155"/>
        <end position="174"/>
    </location>
</feature>
<keyword evidence="3 9" id="KW-1003">Cell membrane</keyword>
<protein>
    <submittedName>
        <fullName evidence="11">MBOAT family O-acyltransferase</fullName>
    </submittedName>
</protein>
<evidence type="ECO:0000256" key="5">
    <source>
        <dbReference type="ARBA" id="ARBA00022692"/>
    </source>
</evidence>
<feature type="transmembrane region" description="Helical" evidence="10">
    <location>
        <begin position="367"/>
        <end position="390"/>
    </location>
</feature>
<evidence type="ECO:0000256" key="4">
    <source>
        <dbReference type="ARBA" id="ARBA00022679"/>
    </source>
</evidence>
<keyword evidence="7 9" id="KW-0472">Membrane</keyword>
<keyword evidence="12" id="KW-1185">Reference proteome</keyword>
<keyword evidence="6 10" id="KW-1133">Transmembrane helix</keyword>
<feature type="transmembrane region" description="Helical" evidence="10">
    <location>
        <begin position="108"/>
        <end position="135"/>
    </location>
</feature>
<evidence type="ECO:0000256" key="10">
    <source>
        <dbReference type="SAM" id="Phobius"/>
    </source>
</evidence>